<dbReference type="eggNOG" id="COG3313">
    <property type="taxonomic scope" value="Bacteria"/>
</dbReference>
<dbReference type="PATRIC" id="fig|504832.7.peg.1615"/>
<name>B6JE22_AFIC5</name>
<dbReference type="KEGG" id="ocg:OCA5_c15180"/>
<dbReference type="Pfam" id="PF06945">
    <property type="entry name" value="DUF1289"/>
    <property type="match status" value="1"/>
</dbReference>
<dbReference type="HOGENOM" id="CLU_162538_6_0_5"/>
<evidence type="ECO:0008006" key="3">
    <source>
        <dbReference type="Google" id="ProtNLM"/>
    </source>
</evidence>
<gene>
    <name evidence="1" type="ordered locus">OCA5_c15180</name>
</gene>
<dbReference type="OrthoDB" id="9811423at2"/>
<reference evidence="1 2" key="1">
    <citation type="journal article" date="2011" name="J. Bacteriol.">
        <title>Complete genome sequences of the chemolithoautotrophic Oligotropha carboxidovorans strains OM4 and OM5.</title>
        <authorList>
            <person name="Volland S."/>
            <person name="Rachinger M."/>
            <person name="Strittmatter A."/>
            <person name="Daniel R."/>
            <person name="Gottschalk G."/>
            <person name="Meyer O."/>
        </authorList>
    </citation>
    <scope>NUCLEOTIDE SEQUENCE [LARGE SCALE GENOMIC DNA]</scope>
    <source>
        <strain evidence="2">ATCC 49405 / DSM 1227 / KCTC 32145 / OM5</strain>
    </source>
</reference>
<evidence type="ECO:0000313" key="1">
    <source>
        <dbReference type="EMBL" id="AEI06234.1"/>
    </source>
</evidence>
<protein>
    <recommendedName>
        <fullName evidence="3">Fe-S protein</fullName>
    </recommendedName>
</protein>
<dbReference type="Proteomes" id="UP000007730">
    <property type="component" value="Chromosome"/>
</dbReference>
<dbReference type="PANTHER" id="PTHR35175:SF2">
    <property type="entry name" value="DUF1289 DOMAIN-CONTAINING PROTEIN"/>
    <property type="match status" value="1"/>
</dbReference>
<dbReference type="STRING" id="504832.OCA5_c15180"/>
<proteinExistence type="predicted"/>
<evidence type="ECO:0000313" key="2">
    <source>
        <dbReference type="Proteomes" id="UP000007730"/>
    </source>
</evidence>
<dbReference type="PANTHER" id="PTHR35175">
    <property type="entry name" value="DUF1289 DOMAIN-CONTAINING PROTEIN"/>
    <property type="match status" value="1"/>
</dbReference>
<accession>B6JE22</accession>
<sequence>MSYESPCIAVCVISHETGLCRGCGRTRQEISDWATLTPEERATIMTTLVQRMTNAGMKVSPALVRWLEVCC</sequence>
<keyword evidence="2" id="KW-1185">Reference proteome</keyword>
<dbReference type="EMBL" id="CP002826">
    <property type="protein sequence ID" value="AEI06234.1"/>
    <property type="molecule type" value="Genomic_DNA"/>
</dbReference>
<dbReference type="KEGG" id="oca:OCAR_6543"/>
<dbReference type="AlphaFoldDB" id="B6JE22"/>
<organism evidence="1 2">
    <name type="scientific">Afipia carboxidovorans (strain ATCC 49405 / DSM 1227 / KCTC 32145 / OM5)</name>
    <name type="common">Oligotropha carboxidovorans</name>
    <dbReference type="NCBI Taxonomy" id="504832"/>
    <lineage>
        <taxon>Bacteria</taxon>
        <taxon>Pseudomonadati</taxon>
        <taxon>Pseudomonadota</taxon>
        <taxon>Alphaproteobacteria</taxon>
        <taxon>Hyphomicrobiales</taxon>
        <taxon>Nitrobacteraceae</taxon>
        <taxon>Afipia</taxon>
    </lineage>
</organism>
<dbReference type="InterPro" id="IPR010710">
    <property type="entry name" value="DUF1289"/>
</dbReference>